<feature type="region of interest" description="Disordered" evidence="1">
    <location>
        <begin position="19"/>
        <end position="40"/>
    </location>
</feature>
<proteinExistence type="predicted"/>
<evidence type="ECO:0000313" key="2">
    <source>
        <dbReference type="EMBL" id="CAE7492851.1"/>
    </source>
</evidence>
<protein>
    <submittedName>
        <fullName evidence="2">Uncharacterized protein</fullName>
    </submittedName>
</protein>
<feature type="region of interest" description="Disordered" evidence="1">
    <location>
        <begin position="79"/>
        <end position="114"/>
    </location>
</feature>
<name>A0A812SMJ5_9DINO</name>
<reference evidence="2" key="1">
    <citation type="submission" date="2021-02" db="EMBL/GenBank/DDBJ databases">
        <authorList>
            <person name="Dougan E. K."/>
            <person name="Rhodes N."/>
            <person name="Thang M."/>
            <person name="Chan C."/>
        </authorList>
    </citation>
    <scope>NUCLEOTIDE SEQUENCE</scope>
</reference>
<dbReference type="Proteomes" id="UP000604046">
    <property type="component" value="Unassembled WGS sequence"/>
</dbReference>
<keyword evidence="3" id="KW-1185">Reference proteome</keyword>
<accession>A0A812SMJ5</accession>
<gene>
    <name evidence="2" type="ORF">SNAT2548_LOCUS27618</name>
</gene>
<evidence type="ECO:0000256" key="1">
    <source>
        <dbReference type="SAM" id="MobiDB-lite"/>
    </source>
</evidence>
<dbReference type="AlphaFoldDB" id="A0A812SMJ5"/>
<comment type="caution">
    <text evidence="2">The sequence shown here is derived from an EMBL/GenBank/DDBJ whole genome shotgun (WGS) entry which is preliminary data.</text>
</comment>
<sequence length="114" mass="11795">MHAPMGLADWTHVKPLRGGQFASLPRTHSPGQLTPPRGILPVGLPTLVPSPSPLPFASPGNWQPALAGAGVTQPNVPSMSAAFKVQPPPLPLQGDAASQQEPTTLSGKPPMCWA</sequence>
<feature type="compositionally biased region" description="Polar residues" evidence="1">
    <location>
        <begin position="96"/>
        <end position="106"/>
    </location>
</feature>
<dbReference type="EMBL" id="CAJNDS010002479">
    <property type="protein sequence ID" value="CAE7492851.1"/>
    <property type="molecule type" value="Genomic_DNA"/>
</dbReference>
<evidence type="ECO:0000313" key="3">
    <source>
        <dbReference type="Proteomes" id="UP000604046"/>
    </source>
</evidence>
<organism evidence="2 3">
    <name type="scientific">Symbiodinium natans</name>
    <dbReference type="NCBI Taxonomy" id="878477"/>
    <lineage>
        <taxon>Eukaryota</taxon>
        <taxon>Sar</taxon>
        <taxon>Alveolata</taxon>
        <taxon>Dinophyceae</taxon>
        <taxon>Suessiales</taxon>
        <taxon>Symbiodiniaceae</taxon>
        <taxon>Symbiodinium</taxon>
    </lineage>
</organism>